<dbReference type="InterPro" id="IPR018914">
    <property type="entry name" value="DUF2480"/>
</dbReference>
<dbReference type="Proteomes" id="UP000199312">
    <property type="component" value="Unassembled WGS sequence"/>
</dbReference>
<reference evidence="2" key="1">
    <citation type="submission" date="2016-10" db="EMBL/GenBank/DDBJ databases">
        <authorList>
            <person name="Varghese N."/>
            <person name="Submissions S."/>
        </authorList>
    </citation>
    <scope>NUCLEOTIDE SEQUENCE [LARGE SCALE GENOMIC DNA]</scope>
    <source>
        <strain evidence="2">DSM 24450</strain>
    </source>
</reference>
<dbReference type="RefSeq" id="WP_090223371.1">
    <property type="nucleotide sequence ID" value="NZ_FOZP01000002.1"/>
</dbReference>
<dbReference type="Pfam" id="PF10652">
    <property type="entry name" value="DUF2480"/>
    <property type="match status" value="1"/>
</dbReference>
<sequence length="169" mass="19502">MVDEIVNRIANSNLKTINLEDFYPKGERTVIDIKIWLFHELILKEADFRTHVSNHDWSQYQNQYIALTCSSDAIIPSWAFMLITTYLSPFAKKIVIGNLKELETSIFQEIITNLTIDEFIDKPIIIKGCAHKPIPETAYIQLIEKLQPIAKTIMFGEACSTVPLFKRKK</sequence>
<dbReference type="EMBL" id="FOZP01000002">
    <property type="protein sequence ID" value="SFS38642.1"/>
    <property type="molecule type" value="Genomic_DNA"/>
</dbReference>
<dbReference type="AlphaFoldDB" id="A0A1I6PEK4"/>
<evidence type="ECO:0000313" key="2">
    <source>
        <dbReference type="Proteomes" id="UP000199312"/>
    </source>
</evidence>
<proteinExistence type="predicted"/>
<keyword evidence="2" id="KW-1185">Reference proteome</keyword>
<dbReference type="STRING" id="593133.SAMN04488006_0958"/>
<evidence type="ECO:0000313" key="1">
    <source>
        <dbReference type="EMBL" id="SFS38642.1"/>
    </source>
</evidence>
<protein>
    <recommendedName>
        <fullName evidence="3">DUF2480 family protein</fullName>
    </recommendedName>
</protein>
<organism evidence="1 2">
    <name type="scientific">Lutibacter maritimus</name>
    <dbReference type="NCBI Taxonomy" id="593133"/>
    <lineage>
        <taxon>Bacteria</taxon>
        <taxon>Pseudomonadati</taxon>
        <taxon>Bacteroidota</taxon>
        <taxon>Flavobacteriia</taxon>
        <taxon>Flavobacteriales</taxon>
        <taxon>Flavobacteriaceae</taxon>
        <taxon>Lutibacter</taxon>
    </lineage>
</organism>
<accession>A0A1I6PEK4</accession>
<name>A0A1I6PEK4_9FLAO</name>
<evidence type="ECO:0008006" key="3">
    <source>
        <dbReference type="Google" id="ProtNLM"/>
    </source>
</evidence>
<dbReference type="OrthoDB" id="9803040at2"/>
<gene>
    <name evidence="1" type="ORF">SAMN04488006_0958</name>
</gene>